<dbReference type="Gene3D" id="3.90.1640.10">
    <property type="entry name" value="inorganic pyrophosphatase (n-terminal core)"/>
    <property type="match status" value="1"/>
</dbReference>
<sequence>MNKNAGNIAGAEFLESLPVPACMVNKEGAVVYANSLIKNVFAYDDIVDGNFFALTGSKLEDLEDARDTGTEVKIKRNEQIFVLNTTREEREDGIITVFFNNVTERETLRSNYRDEHVCQMYISLDNYDELISNSPSDSKMTVPAEVDKILSKWAESNNAAIESISEDTYLATLYRRDVDNLIEGRFSILDTIRGIQTKDDFPVSLSIGVGMGVRNLQDATELAEAALDLAMGRGGDQAVVKNGDRTHYYGGKLQSMEKNNKGKSRIIAHALKQLVRESSNVIVMGHRWPDMDCFGSGIGAYKIAKYMEKDVAIVIEEYNEALQAIYKQAVETDDYEIVNREKAIELCEEKTLVIVVDTHRPGMVECPEILEKADKIVVIDHHRLSDDSIDNAILSYVESYASSASELMTEIIQYTSNKKIVNKFEAEALLAGITVDTNRYSIKTGVRTFEASAWLRRVGADTTEVKRFFQSEVTSFQMRAEAVANAEYMDEGVALSISQGYSTDAQIINAQVADELLMVKGVKASFAAGKNDKGKTVISARSLGEVNVQVIMERFNGGGHLNSAGAQTDMEPEEVIAELKKIVPEYLGTDGEESDAYGQE</sequence>
<dbReference type="EMBL" id="CP027228">
    <property type="protein sequence ID" value="AVM48692.1"/>
    <property type="molecule type" value="Genomic_DNA"/>
</dbReference>
<evidence type="ECO:0000313" key="3">
    <source>
        <dbReference type="Proteomes" id="UP000237883"/>
    </source>
</evidence>
<dbReference type="InterPro" id="IPR000160">
    <property type="entry name" value="GGDEF_dom"/>
</dbReference>
<feature type="domain" description="GGDEF" evidence="1">
    <location>
        <begin position="115"/>
        <end position="243"/>
    </location>
</feature>
<organism evidence="2 3">
    <name type="scientific">Mogibacterium diversum</name>
    <dbReference type="NCBI Taxonomy" id="114527"/>
    <lineage>
        <taxon>Bacteria</taxon>
        <taxon>Bacillati</taxon>
        <taxon>Bacillota</taxon>
        <taxon>Clostridia</taxon>
        <taxon>Peptostreptococcales</taxon>
        <taxon>Anaerovoracaceae</taxon>
        <taxon>Mogibacterium</taxon>
    </lineage>
</organism>
<dbReference type="Proteomes" id="UP000237883">
    <property type="component" value="Chromosome"/>
</dbReference>
<dbReference type="InterPro" id="IPR003156">
    <property type="entry name" value="DHHA1_dom"/>
</dbReference>
<dbReference type="Gene3D" id="3.10.310.30">
    <property type="match status" value="1"/>
</dbReference>
<reference evidence="3" key="1">
    <citation type="submission" date="2018-02" db="EMBL/GenBank/DDBJ databases">
        <authorList>
            <person name="Holder M.E."/>
            <person name="Ajami N.J."/>
            <person name="Petrosino J.F."/>
        </authorList>
    </citation>
    <scope>NUCLEOTIDE SEQUENCE [LARGE SCALE GENOMIC DNA]</scope>
    <source>
        <strain evidence="3">CCUG 47132</strain>
    </source>
</reference>
<dbReference type="AlphaFoldDB" id="A0A2S0L5Y5"/>
<dbReference type="PANTHER" id="PTHR47618:SF2">
    <property type="entry name" value="CYCLIC-DI-AMP PHOSPHODIESTERASE GDPP"/>
    <property type="match status" value="1"/>
</dbReference>
<name>A0A2S0L5Y5_9FIRM</name>
<dbReference type="FunFam" id="3.90.1640.10:FF:000002">
    <property type="entry name" value="Cyclic-di-AMP phosphodiesterase"/>
    <property type="match status" value="1"/>
</dbReference>
<protein>
    <submittedName>
        <fullName evidence="2">DHH family phosphoesterase</fullName>
    </submittedName>
</protein>
<dbReference type="OrthoDB" id="9759476at2"/>
<accession>A0A2S0L5Y5</accession>
<dbReference type="Pfam" id="PF01368">
    <property type="entry name" value="DHH"/>
    <property type="match status" value="1"/>
</dbReference>
<dbReference type="Pfam" id="PF02272">
    <property type="entry name" value="DHHA1"/>
    <property type="match status" value="1"/>
</dbReference>
<dbReference type="SUPFAM" id="SSF64182">
    <property type="entry name" value="DHH phosphoesterases"/>
    <property type="match status" value="1"/>
</dbReference>
<dbReference type="PROSITE" id="PS50887">
    <property type="entry name" value="GGDEF"/>
    <property type="match status" value="1"/>
</dbReference>
<dbReference type="GeneID" id="78392095"/>
<evidence type="ECO:0000259" key="1">
    <source>
        <dbReference type="PROSITE" id="PS50887"/>
    </source>
</evidence>
<dbReference type="GO" id="GO:0003676">
    <property type="term" value="F:nucleic acid binding"/>
    <property type="evidence" value="ECO:0007669"/>
    <property type="project" value="InterPro"/>
</dbReference>
<dbReference type="Pfam" id="PF24898">
    <property type="entry name" value="GGDEF_GdpP"/>
    <property type="match status" value="1"/>
</dbReference>
<keyword evidence="3" id="KW-1185">Reference proteome</keyword>
<gene>
    <name evidence="2" type="ORF">C5Q96_07430</name>
</gene>
<dbReference type="InterPro" id="IPR038763">
    <property type="entry name" value="DHH_sf"/>
</dbReference>
<dbReference type="InterPro" id="IPR001667">
    <property type="entry name" value="DDH_dom"/>
</dbReference>
<dbReference type="PANTHER" id="PTHR47618">
    <property type="entry name" value="BIFUNCTIONAL OLIGORIBONUCLEASE AND PAP PHOSPHATASE NRNA"/>
    <property type="match status" value="1"/>
</dbReference>
<dbReference type="InterPro" id="IPR051319">
    <property type="entry name" value="Oligoribo/pAp-PDE_c-di-AMP_PDE"/>
</dbReference>
<evidence type="ECO:0000313" key="2">
    <source>
        <dbReference type="EMBL" id="AVM48692.1"/>
    </source>
</evidence>
<dbReference type="KEGG" id="mdv:C5Q96_07430"/>
<dbReference type="RefSeq" id="WP_106057747.1">
    <property type="nucleotide sequence ID" value="NZ_CP027228.1"/>
</dbReference>
<proteinExistence type="predicted"/>
<dbReference type="Gene3D" id="3.30.450.20">
    <property type="entry name" value="PAS domain"/>
    <property type="match status" value="1"/>
</dbReference>